<reference evidence="4" key="1">
    <citation type="journal article" date="2019" name="Int. J. Syst. Evol. Microbiol.">
        <title>The Global Catalogue of Microorganisms (GCM) 10K type strain sequencing project: providing services to taxonomists for standard genome sequencing and annotation.</title>
        <authorList>
            <consortium name="The Broad Institute Genomics Platform"/>
            <consortium name="The Broad Institute Genome Sequencing Center for Infectious Disease"/>
            <person name="Wu L."/>
            <person name="Ma J."/>
        </authorList>
    </citation>
    <scope>NUCLEOTIDE SEQUENCE [LARGE SCALE GENOMIC DNA]</scope>
    <source>
        <strain evidence="4">JCM 16929</strain>
    </source>
</reference>
<gene>
    <name evidence="3" type="ORF">GCM10022236_02660</name>
</gene>
<keyword evidence="4" id="KW-1185">Reference proteome</keyword>
<dbReference type="EMBL" id="BAABAB010000003">
    <property type="protein sequence ID" value="GAA3604358.1"/>
    <property type="molecule type" value="Genomic_DNA"/>
</dbReference>
<accession>A0ABP6ZBC9</accession>
<proteinExistence type="predicted"/>
<evidence type="ECO:0008006" key="5">
    <source>
        <dbReference type="Google" id="ProtNLM"/>
    </source>
</evidence>
<keyword evidence="2" id="KW-0472">Membrane</keyword>
<evidence type="ECO:0000256" key="1">
    <source>
        <dbReference type="SAM" id="MobiDB-lite"/>
    </source>
</evidence>
<evidence type="ECO:0000256" key="2">
    <source>
        <dbReference type="SAM" id="Phobius"/>
    </source>
</evidence>
<feature type="transmembrane region" description="Helical" evidence="2">
    <location>
        <begin position="94"/>
        <end position="123"/>
    </location>
</feature>
<sequence>MSAPYPSASRPRLDTAALTAPVDDQSLTAFIAESKASKAPWSRMTTGLRQTPISELVMQIVVASIPLVAMLYILSQGRASLVDAIWRFTNEAPFPLNLVIVGFIVVVLLGVVVGYVRVIIALVRRRIPRWWWQAAFRLTRFAASNDLRYGHDEAPSYPGVIFGTGSERTIERRLGTTGGRRVEIGNYRYTVASEDRKNDRVFGWGYVAITLDRRLPHMLLDAKANNKSVFGIKTSNLPIDLARDQRLSLGGEFDDKFTLYAPSDYGRDAFYIFAPDLMALFIDRLGTYDVEIVDDTMFIYGSRFDLLNPRTYDWLVEVVETVVARTVRRTGRYTDDFATLETDPGTGAGSGAGGPSAGAGGGASTPRSTTGSVLLSLFTAGAAQGGSPTPSAAGGGAAGPGAPYHDPVFSFGGDGPPQVATNTVSERGRRLRRRRWGLWSVVGILLLLFWIYNDFVAPIFGLPRLESR</sequence>
<feature type="transmembrane region" description="Helical" evidence="2">
    <location>
        <begin position="436"/>
        <end position="452"/>
    </location>
</feature>
<keyword evidence="2" id="KW-0812">Transmembrane</keyword>
<comment type="caution">
    <text evidence="3">The sequence shown here is derived from an EMBL/GenBank/DDBJ whole genome shotgun (WGS) entry which is preliminary data.</text>
</comment>
<organism evidence="3 4">
    <name type="scientific">Microlunatus ginsengisoli</name>
    <dbReference type="NCBI Taxonomy" id="363863"/>
    <lineage>
        <taxon>Bacteria</taxon>
        <taxon>Bacillati</taxon>
        <taxon>Actinomycetota</taxon>
        <taxon>Actinomycetes</taxon>
        <taxon>Propionibacteriales</taxon>
        <taxon>Propionibacteriaceae</taxon>
        <taxon>Microlunatus</taxon>
    </lineage>
</organism>
<dbReference type="RefSeq" id="WP_344801262.1">
    <property type="nucleotide sequence ID" value="NZ_BAABAB010000003.1"/>
</dbReference>
<feature type="compositionally biased region" description="Gly residues" evidence="1">
    <location>
        <begin position="346"/>
        <end position="363"/>
    </location>
</feature>
<name>A0ABP6ZBC9_9ACTN</name>
<evidence type="ECO:0000313" key="4">
    <source>
        <dbReference type="Proteomes" id="UP001501490"/>
    </source>
</evidence>
<dbReference type="Proteomes" id="UP001501490">
    <property type="component" value="Unassembled WGS sequence"/>
</dbReference>
<evidence type="ECO:0000313" key="3">
    <source>
        <dbReference type="EMBL" id="GAA3604358.1"/>
    </source>
</evidence>
<keyword evidence="2" id="KW-1133">Transmembrane helix</keyword>
<feature type="region of interest" description="Disordered" evidence="1">
    <location>
        <begin position="337"/>
        <end position="368"/>
    </location>
</feature>
<protein>
    <recommendedName>
        <fullName evidence="5">DUF3137 domain-containing protein</fullName>
    </recommendedName>
</protein>
<feature type="transmembrane region" description="Helical" evidence="2">
    <location>
        <begin position="53"/>
        <end position="74"/>
    </location>
</feature>